<keyword evidence="4" id="KW-1185">Reference proteome</keyword>
<dbReference type="GO" id="GO:0032300">
    <property type="term" value="C:mismatch repair complex"/>
    <property type="evidence" value="ECO:0007669"/>
    <property type="project" value="InterPro"/>
</dbReference>
<dbReference type="Proteomes" id="UP001231189">
    <property type="component" value="Unassembled WGS sequence"/>
</dbReference>
<evidence type="ECO:0000313" key="3">
    <source>
        <dbReference type="EMBL" id="KAK1632839.1"/>
    </source>
</evidence>
<accession>A0AAD8W410</accession>
<protein>
    <recommendedName>
        <fullName evidence="2">Histidine kinase/HSP90-like ATPase domain-containing protein</fullName>
    </recommendedName>
</protein>
<reference evidence="3" key="1">
    <citation type="submission" date="2023-07" db="EMBL/GenBank/DDBJ databases">
        <title>A chromosome-level genome assembly of Lolium multiflorum.</title>
        <authorList>
            <person name="Chen Y."/>
            <person name="Copetti D."/>
            <person name="Kolliker R."/>
            <person name="Studer B."/>
        </authorList>
    </citation>
    <scope>NUCLEOTIDE SEQUENCE</scope>
    <source>
        <strain evidence="3">02402/16</strain>
        <tissue evidence="3">Leaf</tissue>
    </source>
</reference>
<name>A0AAD8W410_LOLMU</name>
<dbReference type="PANTHER" id="PTHR10073:SF47">
    <property type="entry name" value="DNA MISMATCH REPAIR PROTEIN MLH3"/>
    <property type="match status" value="1"/>
</dbReference>
<dbReference type="InterPro" id="IPR038973">
    <property type="entry name" value="MutL/Mlh/Pms-like"/>
</dbReference>
<comment type="similarity">
    <text evidence="1">Belongs to the DNA mismatch repair MutL/HexB family.</text>
</comment>
<dbReference type="AlphaFoldDB" id="A0AAD8W410"/>
<dbReference type="EMBL" id="JAUUTY010000005">
    <property type="protein sequence ID" value="KAK1632839.1"/>
    <property type="molecule type" value="Genomic_DNA"/>
</dbReference>
<evidence type="ECO:0000259" key="2">
    <source>
        <dbReference type="Pfam" id="PF02518"/>
    </source>
</evidence>
<feature type="domain" description="Histidine kinase/HSP90-like ATPase" evidence="2">
    <location>
        <begin position="37"/>
        <end position="147"/>
    </location>
</feature>
<dbReference type="GO" id="GO:0140664">
    <property type="term" value="F:ATP-dependent DNA damage sensor activity"/>
    <property type="evidence" value="ECO:0007669"/>
    <property type="project" value="InterPro"/>
</dbReference>
<dbReference type="InterPro" id="IPR003594">
    <property type="entry name" value="HATPase_dom"/>
</dbReference>
<dbReference type="SUPFAM" id="SSF55874">
    <property type="entry name" value="ATPase domain of HSP90 chaperone/DNA topoisomerase II/histidine kinase"/>
    <property type="match status" value="1"/>
</dbReference>
<dbReference type="PANTHER" id="PTHR10073">
    <property type="entry name" value="DNA MISMATCH REPAIR PROTEIN MLH, PMS, MUTL"/>
    <property type="match status" value="1"/>
</dbReference>
<dbReference type="InterPro" id="IPR036890">
    <property type="entry name" value="HATPase_C_sf"/>
</dbReference>
<dbReference type="Pfam" id="PF02518">
    <property type="entry name" value="HATPase_c"/>
    <property type="match status" value="1"/>
</dbReference>
<organism evidence="3 4">
    <name type="scientific">Lolium multiflorum</name>
    <name type="common">Italian ryegrass</name>
    <name type="synonym">Lolium perenne subsp. multiflorum</name>
    <dbReference type="NCBI Taxonomy" id="4521"/>
    <lineage>
        <taxon>Eukaryota</taxon>
        <taxon>Viridiplantae</taxon>
        <taxon>Streptophyta</taxon>
        <taxon>Embryophyta</taxon>
        <taxon>Tracheophyta</taxon>
        <taxon>Spermatophyta</taxon>
        <taxon>Magnoliopsida</taxon>
        <taxon>Liliopsida</taxon>
        <taxon>Poales</taxon>
        <taxon>Poaceae</taxon>
        <taxon>BOP clade</taxon>
        <taxon>Pooideae</taxon>
        <taxon>Poodae</taxon>
        <taxon>Poeae</taxon>
        <taxon>Poeae Chloroplast Group 2 (Poeae type)</taxon>
        <taxon>Loliodinae</taxon>
        <taxon>Loliinae</taxon>
        <taxon>Lolium</taxon>
    </lineage>
</organism>
<gene>
    <name evidence="3" type="ORF">QYE76_007154</name>
</gene>
<sequence length="277" mass="30778">MVSLCNVLCLRSRPMQSIKRLPKSVHGSLRSSIILSDLPRVVEELIYNSIDAKAKKIDISVNVSACYVKVEDDGCGITRDELVLLGEKYATSKFHDFMDGVESSSRSFGSNGEALASLSDISVVEGSKCSHLGIDDQREAVGTTVVVRELFYNQPVRRKQMQSSHKRELHNVKKCVLRVALIHPQVTVRLLDIDSEDELLYTVPSSSPLALISNSFGNDVSSCLHEISTSDQSWVLSGHISGPTDVFCNKDFQYLCILYSYSAIVCFLHPLYHFSNN</sequence>
<dbReference type="GO" id="GO:0016887">
    <property type="term" value="F:ATP hydrolysis activity"/>
    <property type="evidence" value="ECO:0007669"/>
    <property type="project" value="InterPro"/>
</dbReference>
<evidence type="ECO:0000256" key="1">
    <source>
        <dbReference type="ARBA" id="ARBA00006082"/>
    </source>
</evidence>
<evidence type="ECO:0000313" key="4">
    <source>
        <dbReference type="Proteomes" id="UP001231189"/>
    </source>
</evidence>
<proteinExistence type="inferred from homology"/>
<dbReference type="GO" id="GO:0006298">
    <property type="term" value="P:mismatch repair"/>
    <property type="evidence" value="ECO:0007669"/>
    <property type="project" value="InterPro"/>
</dbReference>
<comment type="caution">
    <text evidence="3">The sequence shown here is derived from an EMBL/GenBank/DDBJ whole genome shotgun (WGS) entry which is preliminary data.</text>
</comment>
<dbReference type="Gene3D" id="3.30.565.10">
    <property type="entry name" value="Histidine kinase-like ATPase, C-terminal domain"/>
    <property type="match status" value="1"/>
</dbReference>